<dbReference type="SUPFAM" id="SSF51338">
    <property type="entry name" value="Composite domain of metallo-dependent hydrolases"/>
    <property type="match status" value="1"/>
</dbReference>
<evidence type="ECO:0000313" key="3">
    <source>
        <dbReference type="EMBL" id="GAA4482118.1"/>
    </source>
</evidence>
<reference evidence="4" key="1">
    <citation type="journal article" date="2019" name="Int. J. Syst. Evol. Microbiol.">
        <title>The Global Catalogue of Microorganisms (GCM) 10K type strain sequencing project: providing services to taxonomists for standard genome sequencing and annotation.</title>
        <authorList>
            <consortium name="The Broad Institute Genomics Platform"/>
            <consortium name="The Broad Institute Genome Sequencing Center for Infectious Disease"/>
            <person name="Wu L."/>
            <person name="Ma J."/>
        </authorList>
    </citation>
    <scope>NUCLEOTIDE SEQUENCE [LARGE SCALE GENOMIC DNA]</scope>
    <source>
        <strain evidence="4">JCM 17839</strain>
    </source>
</reference>
<evidence type="ECO:0000313" key="4">
    <source>
        <dbReference type="Proteomes" id="UP001500731"/>
    </source>
</evidence>
<accession>A0ABP8P8B2</accession>
<keyword evidence="4" id="KW-1185">Reference proteome</keyword>
<protein>
    <submittedName>
        <fullName evidence="3">Amidohydrolase family protein</fullName>
    </submittedName>
</protein>
<dbReference type="Proteomes" id="UP001500731">
    <property type="component" value="Unassembled WGS sequence"/>
</dbReference>
<dbReference type="Pfam" id="PF01979">
    <property type="entry name" value="Amidohydro_1"/>
    <property type="match status" value="1"/>
</dbReference>
<organism evidence="3 4">
    <name type="scientific">Microbacterium panaciterrae</name>
    <dbReference type="NCBI Taxonomy" id="985759"/>
    <lineage>
        <taxon>Bacteria</taxon>
        <taxon>Bacillati</taxon>
        <taxon>Actinomycetota</taxon>
        <taxon>Actinomycetes</taxon>
        <taxon>Micrococcales</taxon>
        <taxon>Microbacteriaceae</taxon>
        <taxon>Microbacterium</taxon>
    </lineage>
</organism>
<feature type="domain" description="Amidohydrolase-related" evidence="2">
    <location>
        <begin position="60"/>
        <end position="415"/>
    </location>
</feature>
<dbReference type="EMBL" id="BAABGP010000008">
    <property type="protein sequence ID" value="GAA4482118.1"/>
    <property type="molecule type" value="Genomic_DNA"/>
</dbReference>
<evidence type="ECO:0000259" key="2">
    <source>
        <dbReference type="Pfam" id="PF01979"/>
    </source>
</evidence>
<name>A0ABP8P8B2_9MICO</name>
<comment type="caution">
    <text evidence="3">The sequence shown here is derived from an EMBL/GenBank/DDBJ whole genome shotgun (WGS) entry which is preliminary data.</text>
</comment>
<dbReference type="InterPro" id="IPR006680">
    <property type="entry name" value="Amidohydro-rel"/>
</dbReference>
<dbReference type="InterPro" id="IPR050287">
    <property type="entry name" value="MTA/SAH_deaminase"/>
</dbReference>
<gene>
    <name evidence="3" type="ORF">GCM10023171_11610</name>
</gene>
<dbReference type="InterPro" id="IPR011059">
    <property type="entry name" value="Metal-dep_hydrolase_composite"/>
</dbReference>
<dbReference type="InterPro" id="IPR032466">
    <property type="entry name" value="Metal_Hydrolase"/>
</dbReference>
<dbReference type="SUPFAM" id="SSF51556">
    <property type="entry name" value="Metallo-dependent hydrolases"/>
    <property type="match status" value="1"/>
</dbReference>
<dbReference type="Gene3D" id="3.20.20.140">
    <property type="entry name" value="Metal-dependent hydrolases"/>
    <property type="match status" value="1"/>
</dbReference>
<proteinExistence type="predicted"/>
<dbReference type="PANTHER" id="PTHR43794:SF11">
    <property type="entry name" value="AMIDOHYDROLASE-RELATED DOMAIN-CONTAINING PROTEIN"/>
    <property type="match status" value="1"/>
</dbReference>
<evidence type="ECO:0000256" key="1">
    <source>
        <dbReference type="ARBA" id="ARBA00022801"/>
    </source>
</evidence>
<dbReference type="PANTHER" id="PTHR43794">
    <property type="entry name" value="AMINOHYDROLASE SSNA-RELATED"/>
    <property type="match status" value="1"/>
</dbReference>
<sequence length="437" mass="46402">MSRVTLYSAGLVIPVTAPPIADGAVAVRDGRILHVGERSWVRRSLQDRGIDPVEVHWPGVLTPGLVNAHTHLQYTGMAEVGRGRYQGFEDWARAFDPVYERGRDWAADAADGASRLIGSGTTAAADVVTDVSASSALHDARLHGITYWEVMSWTNADWARTGRRQVEQALDSLPTPPGTGLSPHAPYSLDIEPLLEIPDIVRERGGRIHIHLGEAAFESEFAHDHARDWHTAGLGSFQELRDAGFGTSATEFVDQLGVLGPDCHIAHGVYMSARDRAILRERRTTVALCPRSNAVIGLEDPPIAAYLREGSPIAVGTDSLSSSPSLDLLSDVAELARIARSQGYTDRDLHARLLGAATLGGAHAMGIDVGPDRTGYLAVGALADLAFFDVAAGPDALVELVEAGAGRAAATIISGELRYAVPAFDAPDAPTESGDPA</sequence>
<dbReference type="RefSeq" id="WP_345185252.1">
    <property type="nucleotide sequence ID" value="NZ_BAABGP010000008.1"/>
</dbReference>
<keyword evidence="1" id="KW-0378">Hydrolase</keyword>